<name>A0A343TGC5_9EURY</name>
<gene>
    <name evidence="1" type="ORF">AArcSl_0495</name>
</gene>
<dbReference type="Gene3D" id="3.90.550.10">
    <property type="entry name" value="Spore Coat Polysaccharide Biosynthesis Protein SpsA, Chain A"/>
    <property type="match status" value="1"/>
</dbReference>
<evidence type="ECO:0000313" key="1">
    <source>
        <dbReference type="EMBL" id="AUX08147.1"/>
    </source>
</evidence>
<dbReference type="RefSeq" id="WP_119814543.1">
    <property type="nucleotide sequence ID" value="NZ_CP025066.1"/>
</dbReference>
<dbReference type="InterPro" id="IPR029044">
    <property type="entry name" value="Nucleotide-diphossugar_trans"/>
</dbReference>
<dbReference type="AlphaFoldDB" id="A0A343TGC5"/>
<dbReference type="InterPro" id="IPR018641">
    <property type="entry name" value="Trfase_1_rSAM/seldom-assoc"/>
</dbReference>
<dbReference type="PANTHER" id="PTHR36529:SF1">
    <property type="entry name" value="GLYCOSYLTRANSFERASE"/>
    <property type="match status" value="1"/>
</dbReference>
<dbReference type="KEGG" id="hdf:AArcSl_0495"/>
<keyword evidence="2" id="KW-1185">Reference proteome</keyword>
<protein>
    <recommendedName>
        <fullName evidence="3">DUF2064 domain-containing protein</fullName>
    </recommendedName>
</protein>
<proteinExistence type="predicted"/>
<evidence type="ECO:0008006" key="3">
    <source>
        <dbReference type="Google" id="ProtNLM"/>
    </source>
</evidence>
<accession>A0A343TGC5</accession>
<sequence length="254" mass="27213">MTIVAVLADPPQEGHVLSQLVETSPLSPADAVELYEALFRDTVHAVERSAGSLLVNYAPAGDLPDEVADDTPPEAQLRTLVVDEVDDPEFRDSVRFEPQVGSSFSARAGNTATHLLREEEASSVAIVRPTVPFLFRTVLDSASMKLRQSGAVFGPAPGGRVYYAGFREPVDFADAWEPPALSTLTGRAVDAQLDVDFVGMQPTIETGRDLAAVLVQLRARVDSERIVPVNTATVLSEFGVDVAIENGEPTLVSD</sequence>
<dbReference type="Proteomes" id="UP000263012">
    <property type="component" value="Chromosome"/>
</dbReference>
<dbReference type="EMBL" id="CP025066">
    <property type="protein sequence ID" value="AUX08147.1"/>
    <property type="molecule type" value="Genomic_DNA"/>
</dbReference>
<evidence type="ECO:0000313" key="2">
    <source>
        <dbReference type="Proteomes" id="UP000263012"/>
    </source>
</evidence>
<dbReference type="PANTHER" id="PTHR36529">
    <property type="entry name" value="SLL1095 PROTEIN"/>
    <property type="match status" value="1"/>
</dbReference>
<organism evidence="1 2">
    <name type="scientific">Halalkaliarchaeum desulfuricum</name>
    <dbReference type="NCBI Taxonomy" id="2055893"/>
    <lineage>
        <taxon>Archaea</taxon>
        <taxon>Methanobacteriati</taxon>
        <taxon>Methanobacteriota</taxon>
        <taxon>Stenosarchaea group</taxon>
        <taxon>Halobacteria</taxon>
        <taxon>Halobacteriales</taxon>
        <taxon>Haloferacaceae</taxon>
        <taxon>Halalkaliarchaeum</taxon>
    </lineage>
</organism>
<dbReference type="GeneID" id="37876832"/>
<dbReference type="OrthoDB" id="168607at2157"/>
<reference evidence="2" key="1">
    <citation type="submission" date="2017-11" db="EMBL/GenBank/DDBJ databases">
        <title>Phenotypic and genomic properties of facultatively anaerobic sulfur-reducing natronoarchaea from hypersaline soda lakes.</title>
        <authorList>
            <person name="Sorokin D.Y."/>
            <person name="Kublanov I.V."/>
            <person name="Roman P."/>
            <person name="Sinninghe Damste J.S."/>
            <person name="Golyshin P.N."/>
            <person name="Rojo D."/>
            <person name="Ciordia S."/>
            <person name="Mena M.D.C."/>
            <person name="Ferrer M."/>
            <person name="Messina E."/>
            <person name="Smedile F."/>
            <person name="La Spada G."/>
            <person name="La Cono V."/>
            <person name="Yakimov M.M."/>
        </authorList>
    </citation>
    <scope>NUCLEOTIDE SEQUENCE [LARGE SCALE GENOMIC DNA]</scope>
    <source>
        <strain evidence="2">AArc-Sl</strain>
    </source>
</reference>